<protein>
    <submittedName>
        <fullName evidence="3">Endonuclease</fullName>
    </submittedName>
</protein>
<sequence length="345" mass="38739">MIKQSLLTALIAVSGFAAFAQKEHHKVIAIGFYNVENFFDTEDNPAKQDEDFTPTGPYGYTMEVYSAKKHNIATALSKLGTDVTPDGPAIIGIAEVENEGVLKDLAKEPELKSRNYQVICFPTPDERGISTAMMYNPKYFKVLHAQPYHIPLETIGKKRPTRDILYVCGILAGDTIHVLVNHWPSKSGGEAGSAPGRRLAAQTDKNIIDSIQKANPNNKILLMGDLNDNPTSDGVINVLKAHAFRKDLTATDIYNPWINMYKNGLGTESFRGEWNLIDQIMISGAFVNNANNKWQYLRQEIFNREFLKNSLGKDRGLPHRSFTVNRVWDNGFSDHFPVVMYFIEK</sequence>
<reference evidence="3 4" key="1">
    <citation type="submission" date="2018-01" db="EMBL/GenBank/DDBJ databases">
        <title>A novel member of the phylum Bacteroidetes isolated from glacier ice.</title>
        <authorList>
            <person name="Liu Q."/>
            <person name="Xin Y.-H."/>
        </authorList>
    </citation>
    <scope>NUCLEOTIDE SEQUENCE [LARGE SCALE GENOMIC DNA]</scope>
    <source>
        <strain evidence="3 4">RB1R16</strain>
    </source>
</reference>
<evidence type="ECO:0000259" key="2">
    <source>
        <dbReference type="Pfam" id="PF19580"/>
    </source>
</evidence>
<dbReference type="RefSeq" id="WP_105038233.1">
    <property type="nucleotide sequence ID" value="NZ_PPSL01000002.1"/>
</dbReference>
<dbReference type="GO" id="GO:0004519">
    <property type="term" value="F:endonuclease activity"/>
    <property type="evidence" value="ECO:0007669"/>
    <property type="project" value="UniProtKB-KW"/>
</dbReference>
<accession>A0A2S7SX90</accession>
<organism evidence="3 4">
    <name type="scientific">Flavipsychrobacter stenotrophus</name>
    <dbReference type="NCBI Taxonomy" id="2077091"/>
    <lineage>
        <taxon>Bacteria</taxon>
        <taxon>Pseudomonadati</taxon>
        <taxon>Bacteroidota</taxon>
        <taxon>Chitinophagia</taxon>
        <taxon>Chitinophagales</taxon>
        <taxon>Chitinophagaceae</taxon>
        <taxon>Flavipsychrobacter</taxon>
    </lineage>
</organism>
<keyword evidence="3" id="KW-0255">Endonuclease</keyword>
<dbReference type="Gene3D" id="3.60.10.10">
    <property type="entry name" value="Endonuclease/exonuclease/phosphatase"/>
    <property type="match status" value="1"/>
</dbReference>
<evidence type="ECO:0000313" key="3">
    <source>
        <dbReference type="EMBL" id="PQJ11354.1"/>
    </source>
</evidence>
<comment type="caution">
    <text evidence="3">The sequence shown here is derived from an EMBL/GenBank/DDBJ whole genome shotgun (WGS) entry which is preliminary data.</text>
</comment>
<dbReference type="OrthoDB" id="9802724at2"/>
<keyword evidence="1" id="KW-0732">Signal</keyword>
<name>A0A2S7SX90_9BACT</name>
<feature type="domain" description="Endonuclease/exonuclease/phosphatase" evidence="2">
    <location>
        <begin position="30"/>
        <end position="342"/>
    </location>
</feature>
<dbReference type="Proteomes" id="UP000239872">
    <property type="component" value="Unassembled WGS sequence"/>
</dbReference>
<dbReference type="InterPro" id="IPR036691">
    <property type="entry name" value="Endo/exonu/phosph_ase_sf"/>
</dbReference>
<proteinExistence type="predicted"/>
<feature type="signal peptide" evidence="1">
    <location>
        <begin position="1"/>
        <end position="20"/>
    </location>
</feature>
<evidence type="ECO:0000256" key="1">
    <source>
        <dbReference type="SAM" id="SignalP"/>
    </source>
</evidence>
<dbReference type="SUPFAM" id="SSF56219">
    <property type="entry name" value="DNase I-like"/>
    <property type="match status" value="1"/>
</dbReference>
<dbReference type="AlphaFoldDB" id="A0A2S7SX90"/>
<feature type="chain" id="PRO_5015635319" evidence="1">
    <location>
        <begin position="21"/>
        <end position="345"/>
    </location>
</feature>
<dbReference type="Pfam" id="PF19580">
    <property type="entry name" value="Exo_endo_phos_3"/>
    <property type="match status" value="1"/>
</dbReference>
<gene>
    <name evidence="3" type="ORF">CJD36_006010</name>
</gene>
<dbReference type="PANTHER" id="PTHR42834">
    <property type="entry name" value="ENDONUCLEASE/EXONUCLEASE/PHOSPHATASE FAMILY PROTEIN (AFU_ORTHOLOGUE AFUA_3G09210)"/>
    <property type="match status" value="1"/>
</dbReference>
<dbReference type="InterPro" id="IPR005135">
    <property type="entry name" value="Endo/exonuclease/phosphatase"/>
</dbReference>
<dbReference type="EMBL" id="PPSL01000002">
    <property type="protein sequence ID" value="PQJ11354.1"/>
    <property type="molecule type" value="Genomic_DNA"/>
</dbReference>
<evidence type="ECO:0000313" key="4">
    <source>
        <dbReference type="Proteomes" id="UP000239872"/>
    </source>
</evidence>
<dbReference type="PANTHER" id="PTHR42834:SF1">
    <property type="entry name" value="ENDONUCLEASE_EXONUCLEASE_PHOSPHATASE FAMILY PROTEIN (AFU_ORTHOLOGUE AFUA_3G09210)"/>
    <property type="match status" value="1"/>
</dbReference>
<keyword evidence="4" id="KW-1185">Reference proteome</keyword>
<keyword evidence="3" id="KW-0540">Nuclease</keyword>
<keyword evidence="3" id="KW-0378">Hydrolase</keyword>